<dbReference type="Pfam" id="PF13087">
    <property type="entry name" value="AAA_12"/>
    <property type="match status" value="1"/>
</dbReference>
<evidence type="ECO:0000313" key="2">
    <source>
        <dbReference type="EMBL" id="KDQ11285.1"/>
    </source>
</evidence>
<dbReference type="AlphaFoldDB" id="A0A067M9A8"/>
<dbReference type="InterPro" id="IPR045055">
    <property type="entry name" value="DNA2/NAM7-like"/>
</dbReference>
<dbReference type="InterPro" id="IPR027417">
    <property type="entry name" value="P-loop_NTPase"/>
</dbReference>
<organism evidence="2 3">
    <name type="scientific">Botryobasidium botryosum (strain FD-172 SS1)</name>
    <dbReference type="NCBI Taxonomy" id="930990"/>
    <lineage>
        <taxon>Eukaryota</taxon>
        <taxon>Fungi</taxon>
        <taxon>Dikarya</taxon>
        <taxon>Basidiomycota</taxon>
        <taxon>Agaricomycotina</taxon>
        <taxon>Agaricomycetes</taxon>
        <taxon>Cantharellales</taxon>
        <taxon>Botryobasidiaceae</taxon>
        <taxon>Botryobasidium</taxon>
    </lineage>
</organism>
<dbReference type="InterPro" id="IPR047187">
    <property type="entry name" value="SF1_C_Upf1"/>
</dbReference>
<dbReference type="Gene3D" id="3.40.50.300">
    <property type="entry name" value="P-loop containing nucleotide triphosphate hydrolases"/>
    <property type="match status" value="1"/>
</dbReference>
<protein>
    <recommendedName>
        <fullName evidence="1">DNA2/NAM7 helicase-like C-terminal domain-containing protein</fullName>
    </recommendedName>
</protein>
<gene>
    <name evidence="2" type="ORF">BOTBODRAFT_464262</name>
</gene>
<dbReference type="HOGENOM" id="CLU_106784_0_0_1"/>
<dbReference type="PANTHER" id="PTHR10887:SF495">
    <property type="entry name" value="HELICASE SENATAXIN ISOFORM X1-RELATED"/>
    <property type="match status" value="1"/>
</dbReference>
<dbReference type="SUPFAM" id="SSF52540">
    <property type="entry name" value="P-loop containing nucleoside triphosphate hydrolases"/>
    <property type="match status" value="1"/>
</dbReference>
<dbReference type="EMBL" id="KL198060">
    <property type="protein sequence ID" value="KDQ11285.1"/>
    <property type="molecule type" value="Genomic_DNA"/>
</dbReference>
<dbReference type="Proteomes" id="UP000027195">
    <property type="component" value="Unassembled WGS sequence"/>
</dbReference>
<name>A0A067M9A8_BOTB1</name>
<keyword evidence="3" id="KW-1185">Reference proteome</keyword>
<accession>A0A067M9A8</accession>
<evidence type="ECO:0000313" key="3">
    <source>
        <dbReference type="Proteomes" id="UP000027195"/>
    </source>
</evidence>
<evidence type="ECO:0000259" key="1">
    <source>
        <dbReference type="Pfam" id="PF13087"/>
    </source>
</evidence>
<dbReference type="CDD" id="cd18808">
    <property type="entry name" value="SF1_C_Upf1"/>
    <property type="match status" value="1"/>
</dbReference>
<dbReference type="STRING" id="930990.A0A067M9A8"/>
<sequence>MPGKIGQFISQHVYDGKLRSSHAMNDYSCLAFVDVKDGEERKNGTSWSNRAETQVIVDLVRLYYHDENFCVITPYDGQRSLLEQTFRDEGLPWENRIFNVDSFQGNEADYIIVSLVRSTGAGFMTSPHRVNVMLTRCEKGMIIVTRRDFLRVTNTGVTIIGKLIEEWEKKRVPGKVWVDWKEVARGEVDLPGKVAPQEALPRAVSEPQLEFSLGSVAAAWREVRSS</sequence>
<reference evidence="3" key="1">
    <citation type="journal article" date="2014" name="Proc. Natl. Acad. Sci. U.S.A.">
        <title>Extensive sampling of basidiomycete genomes demonstrates inadequacy of the white-rot/brown-rot paradigm for wood decay fungi.</title>
        <authorList>
            <person name="Riley R."/>
            <person name="Salamov A.A."/>
            <person name="Brown D.W."/>
            <person name="Nagy L.G."/>
            <person name="Floudas D."/>
            <person name="Held B.W."/>
            <person name="Levasseur A."/>
            <person name="Lombard V."/>
            <person name="Morin E."/>
            <person name="Otillar R."/>
            <person name="Lindquist E.A."/>
            <person name="Sun H."/>
            <person name="LaButti K.M."/>
            <person name="Schmutz J."/>
            <person name="Jabbour D."/>
            <person name="Luo H."/>
            <person name="Baker S.E."/>
            <person name="Pisabarro A.G."/>
            <person name="Walton J.D."/>
            <person name="Blanchette R.A."/>
            <person name="Henrissat B."/>
            <person name="Martin F."/>
            <person name="Cullen D."/>
            <person name="Hibbett D.S."/>
            <person name="Grigoriev I.V."/>
        </authorList>
    </citation>
    <scope>NUCLEOTIDE SEQUENCE [LARGE SCALE GENOMIC DNA]</scope>
    <source>
        <strain evidence="3">FD-172 SS1</strain>
    </source>
</reference>
<dbReference type="InterPro" id="IPR041679">
    <property type="entry name" value="DNA2/NAM7-like_C"/>
</dbReference>
<feature type="domain" description="DNA2/NAM7 helicase-like C-terminal" evidence="1">
    <location>
        <begin position="1"/>
        <end position="146"/>
    </location>
</feature>
<dbReference type="PANTHER" id="PTHR10887">
    <property type="entry name" value="DNA2/NAM7 HELICASE FAMILY"/>
    <property type="match status" value="1"/>
</dbReference>
<dbReference type="OrthoDB" id="6513042at2759"/>
<dbReference type="InParanoid" id="A0A067M9A8"/>
<proteinExistence type="predicted"/>